<dbReference type="OrthoDB" id="3171430at2"/>
<dbReference type="InterPro" id="IPR036890">
    <property type="entry name" value="HATPase_C_sf"/>
</dbReference>
<evidence type="ECO:0000256" key="2">
    <source>
        <dbReference type="ARBA" id="ARBA00023125"/>
    </source>
</evidence>
<dbReference type="CDD" id="cd06170">
    <property type="entry name" value="LuxR_C_like"/>
    <property type="match status" value="1"/>
</dbReference>
<dbReference type="SUPFAM" id="SSF55874">
    <property type="entry name" value="ATPase domain of HSP90 chaperone/DNA topoisomerase II/histidine kinase"/>
    <property type="match status" value="1"/>
</dbReference>
<dbReference type="PRINTS" id="PR00038">
    <property type="entry name" value="HTHLUXR"/>
</dbReference>
<dbReference type="Proteomes" id="UP000238217">
    <property type="component" value="Unassembled WGS sequence"/>
</dbReference>
<dbReference type="InterPro" id="IPR016032">
    <property type="entry name" value="Sig_transdc_resp-reg_C-effctor"/>
</dbReference>
<evidence type="ECO:0000313" key="5">
    <source>
        <dbReference type="EMBL" id="PRZ17818.1"/>
    </source>
</evidence>
<organism evidence="5 6">
    <name type="scientific">Nesterenkonia sandarakina</name>
    <dbReference type="NCBI Taxonomy" id="272918"/>
    <lineage>
        <taxon>Bacteria</taxon>
        <taxon>Bacillati</taxon>
        <taxon>Actinomycetota</taxon>
        <taxon>Actinomycetes</taxon>
        <taxon>Micrococcales</taxon>
        <taxon>Micrococcaceae</taxon>
        <taxon>Nesterenkonia</taxon>
    </lineage>
</organism>
<proteinExistence type="predicted"/>
<keyword evidence="1" id="KW-0805">Transcription regulation</keyword>
<feature type="domain" description="HTH luxR-type" evidence="4">
    <location>
        <begin position="350"/>
        <end position="415"/>
    </location>
</feature>
<dbReference type="Gene3D" id="1.10.10.10">
    <property type="entry name" value="Winged helix-like DNA-binding domain superfamily/Winged helix DNA-binding domain"/>
    <property type="match status" value="1"/>
</dbReference>
<keyword evidence="3" id="KW-0804">Transcription</keyword>
<dbReference type="InterPro" id="IPR036388">
    <property type="entry name" value="WH-like_DNA-bd_sf"/>
</dbReference>
<accession>A0A2T0YR09</accession>
<name>A0A2T0YR09_9MICC</name>
<evidence type="ECO:0000313" key="6">
    <source>
        <dbReference type="Proteomes" id="UP000238217"/>
    </source>
</evidence>
<dbReference type="GO" id="GO:0003677">
    <property type="term" value="F:DNA binding"/>
    <property type="evidence" value="ECO:0007669"/>
    <property type="project" value="UniProtKB-KW"/>
</dbReference>
<dbReference type="GO" id="GO:0006355">
    <property type="term" value="P:regulation of DNA-templated transcription"/>
    <property type="evidence" value="ECO:0007669"/>
    <property type="project" value="InterPro"/>
</dbReference>
<dbReference type="PROSITE" id="PS50043">
    <property type="entry name" value="HTH_LUXR_2"/>
    <property type="match status" value="1"/>
</dbReference>
<keyword evidence="6" id="KW-1185">Reference proteome</keyword>
<evidence type="ECO:0000256" key="1">
    <source>
        <dbReference type="ARBA" id="ARBA00023015"/>
    </source>
</evidence>
<gene>
    <name evidence="5" type="ORF">BCL67_104171</name>
</gene>
<evidence type="ECO:0000259" key="4">
    <source>
        <dbReference type="PROSITE" id="PS50043"/>
    </source>
</evidence>
<dbReference type="RefSeq" id="WP_106122286.1">
    <property type="nucleotide sequence ID" value="NZ_PVTY01000004.1"/>
</dbReference>
<dbReference type="PANTHER" id="PTHR44688">
    <property type="entry name" value="DNA-BINDING TRANSCRIPTIONAL ACTIVATOR DEVR_DOSR"/>
    <property type="match status" value="1"/>
</dbReference>
<reference evidence="5 6" key="1">
    <citation type="submission" date="2018-03" db="EMBL/GenBank/DDBJ databases">
        <title>Comparative analysis of microorganisms from saline springs in Andes Mountain Range, Colombia.</title>
        <authorList>
            <person name="Rubin E."/>
        </authorList>
    </citation>
    <scope>NUCLEOTIDE SEQUENCE [LARGE SCALE GENOMIC DNA]</scope>
    <source>
        <strain evidence="5 6">CG 35</strain>
    </source>
</reference>
<keyword evidence="2" id="KW-0238">DNA-binding</keyword>
<dbReference type="AlphaFoldDB" id="A0A2T0YR09"/>
<dbReference type="SMART" id="SM00421">
    <property type="entry name" value="HTH_LUXR"/>
    <property type="match status" value="1"/>
</dbReference>
<evidence type="ECO:0000256" key="3">
    <source>
        <dbReference type="ARBA" id="ARBA00023163"/>
    </source>
</evidence>
<dbReference type="PANTHER" id="PTHR44688:SF16">
    <property type="entry name" value="DNA-BINDING TRANSCRIPTIONAL ACTIVATOR DEVR_DOSR"/>
    <property type="match status" value="1"/>
</dbReference>
<dbReference type="InterPro" id="IPR000792">
    <property type="entry name" value="Tscrpt_reg_LuxR_C"/>
</dbReference>
<sequence>MARVTGLDGLLPELFDLLASPLGLIVRGLTELLNPLVTHSALVMLTADASGGRIQCTGDPAVQRGVRGLDVDQLRRGAGGVEGVHRTTLRVGEAQRPALQVLARNGALLVITDPGPVATSAPLLDIWNIVSLHLQERADEAAPEYLRHARSTAGVRLRALSEIQDEYSATLDSILAPLRSGQLSDSAARDSALARSAAGLTRLNGMTEQARVVAEESVNMSFARLKEELWSATRHWHVDLEFIDPLEGDHLVPDDVARGARAVVTRVILSRMESSEVSRVRVQWDCDGSDLVVRIRDDGDGGTLDADALRQIAGQRVQALRGQLSVSSTAGWGAELSAVLPLDPPPAGPSTAAIAGLRPREVQVATLLAAGSRNRAIAEELGISENTVKFHISRILQTLQAGSRAEAIAALLTEQQA</sequence>
<dbReference type="EMBL" id="PVTY01000004">
    <property type="protein sequence ID" value="PRZ17818.1"/>
    <property type="molecule type" value="Genomic_DNA"/>
</dbReference>
<protein>
    <submittedName>
        <fullName evidence="5">LuxR family transcriptional regulator</fullName>
    </submittedName>
</protein>
<dbReference type="Gene3D" id="3.30.565.10">
    <property type="entry name" value="Histidine kinase-like ATPase, C-terminal domain"/>
    <property type="match status" value="1"/>
</dbReference>
<dbReference type="Pfam" id="PF00196">
    <property type="entry name" value="GerE"/>
    <property type="match status" value="1"/>
</dbReference>
<comment type="caution">
    <text evidence="5">The sequence shown here is derived from an EMBL/GenBank/DDBJ whole genome shotgun (WGS) entry which is preliminary data.</text>
</comment>
<dbReference type="SUPFAM" id="SSF46894">
    <property type="entry name" value="C-terminal effector domain of the bipartite response regulators"/>
    <property type="match status" value="1"/>
</dbReference>